<proteinExistence type="predicted"/>
<dbReference type="EMBL" id="CP017141">
    <property type="protein sequence ID" value="AOM80319.1"/>
    <property type="molecule type" value="Genomic_DNA"/>
</dbReference>
<keyword evidence="3" id="KW-1185">Reference proteome</keyword>
<organism evidence="2 3">
    <name type="scientific">Pedobacter steynii</name>
    <dbReference type="NCBI Taxonomy" id="430522"/>
    <lineage>
        <taxon>Bacteria</taxon>
        <taxon>Pseudomonadati</taxon>
        <taxon>Bacteroidota</taxon>
        <taxon>Sphingobacteriia</taxon>
        <taxon>Sphingobacteriales</taxon>
        <taxon>Sphingobacteriaceae</taxon>
        <taxon>Pedobacter</taxon>
    </lineage>
</organism>
<sequence length="194" mass="21336">MRTKFPCLAASLLLALSACNKVSESIQRDTIITPDSISFEIPVIPDLNNPNIDIKDLETEVDLAKEIADLQGERFEPENIVSIRLNSMVIDLMPIRSADGKRDSIDAKNNFANIGNIRVNVTNGAKTDSLARVTNSSNTLLAKFNLTPIISPDSLRGYVNTANMKYNLVVRANTPTTKTMKAKIAATYILTLRK</sequence>
<protein>
    <recommendedName>
        <fullName evidence="4">Lipoprotein</fullName>
    </recommendedName>
</protein>
<evidence type="ECO:0008006" key="4">
    <source>
        <dbReference type="Google" id="ProtNLM"/>
    </source>
</evidence>
<feature type="chain" id="PRO_5009098919" description="Lipoprotein" evidence="1">
    <location>
        <begin position="21"/>
        <end position="194"/>
    </location>
</feature>
<dbReference type="KEGG" id="psty:BFS30_26035"/>
<evidence type="ECO:0000313" key="3">
    <source>
        <dbReference type="Proteomes" id="UP000094313"/>
    </source>
</evidence>
<gene>
    <name evidence="2" type="ORF">BFS30_26035</name>
</gene>
<dbReference type="Proteomes" id="UP000094313">
    <property type="component" value="Chromosome"/>
</dbReference>
<feature type="signal peptide" evidence="1">
    <location>
        <begin position="1"/>
        <end position="20"/>
    </location>
</feature>
<dbReference type="PROSITE" id="PS51257">
    <property type="entry name" value="PROKAR_LIPOPROTEIN"/>
    <property type="match status" value="1"/>
</dbReference>
<reference evidence="2 3" key="1">
    <citation type="submission" date="2016-08" db="EMBL/GenBank/DDBJ databases">
        <authorList>
            <person name="Seilhamer J.J."/>
        </authorList>
    </citation>
    <scope>NUCLEOTIDE SEQUENCE [LARGE SCALE GENOMIC DNA]</scope>
    <source>
        <strain evidence="2 3">DX4</strain>
    </source>
</reference>
<evidence type="ECO:0000256" key="1">
    <source>
        <dbReference type="SAM" id="SignalP"/>
    </source>
</evidence>
<evidence type="ECO:0000313" key="2">
    <source>
        <dbReference type="EMBL" id="AOM80319.1"/>
    </source>
</evidence>
<keyword evidence="1" id="KW-0732">Signal</keyword>
<accession>A0A1D7QNT4</accession>
<name>A0A1D7QNT4_9SPHI</name>
<dbReference type="AlphaFoldDB" id="A0A1D7QNT4"/>